<dbReference type="Proteomes" id="UP000321827">
    <property type="component" value="Unassembled WGS sequence"/>
</dbReference>
<evidence type="ECO:0000313" key="9">
    <source>
        <dbReference type="EMBL" id="GEM89804.1"/>
    </source>
</evidence>
<keyword evidence="6 7" id="KW-0472">Membrane</keyword>
<organism evidence="9 10">
    <name type="scientific">Oceanithermus desulfurans NBRC 100063</name>
    <dbReference type="NCBI Taxonomy" id="1227550"/>
    <lineage>
        <taxon>Bacteria</taxon>
        <taxon>Thermotogati</taxon>
        <taxon>Deinococcota</taxon>
        <taxon>Deinococci</taxon>
        <taxon>Thermales</taxon>
        <taxon>Thermaceae</taxon>
        <taxon>Oceanithermus</taxon>
    </lineage>
</organism>
<dbReference type="Pfam" id="PF00528">
    <property type="entry name" value="BPD_transp_1"/>
    <property type="match status" value="1"/>
</dbReference>
<sequence>MKRKRLSNLIVHVLLILSVLVVAAPILLAFIFSTQTPAQIFSYPPRFTFGTAMLENYSIAWNQFHLGVYMKNSFYIAIAVTVGKTIISFMAALALVYFRFPLKGAVFTFILLTLMMPTEIMIVALFDLVTKLGWSNSYAALIVPFLASATGTFLFRQQFLQIPTSLVDAAKIDGAGPLRFAWAILLPMSLNVVAAMAVIQFVYMWNQYLWPLIIIREGDRQVVQVGLRMMTSGQDATNWGIVMAGAIIALLPALVVFLLLQEQFSRGFALSQEK</sequence>
<feature type="transmembrane region" description="Helical" evidence="7">
    <location>
        <begin position="138"/>
        <end position="155"/>
    </location>
</feature>
<feature type="transmembrane region" description="Helical" evidence="7">
    <location>
        <begin position="9"/>
        <end position="32"/>
    </location>
</feature>
<feature type="transmembrane region" description="Helical" evidence="7">
    <location>
        <begin position="74"/>
        <end position="98"/>
    </location>
</feature>
<evidence type="ECO:0000256" key="7">
    <source>
        <dbReference type="RuleBase" id="RU363032"/>
    </source>
</evidence>
<reference evidence="9 10" key="1">
    <citation type="submission" date="2019-07" db="EMBL/GenBank/DDBJ databases">
        <title>Whole genome shotgun sequence of Oceanithermus desulfurans NBRC 100063.</title>
        <authorList>
            <person name="Hosoyama A."/>
            <person name="Uohara A."/>
            <person name="Ohji S."/>
            <person name="Ichikawa N."/>
        </authorList>
    </citation>
    <scope>NUCLEOTIDE SEQUENCE [LARGE SCALE GENOMIC DNA]</scope>
    <source>
        <strain evidence="9 10">NBRC 100063</strain>
    </source>
</reference>
<dbReference type="InterPro" id="IPR000515">
    <property type="entry name" value="MetI-like"/>
</dbReference>
<dbReference type="PANTHER" id="PTHR43744">
    <property type="entry name" value="ABC TRANSPORTER PERMEASE PROTEIN MG189-RELATED-RELATED"/>
    <property type="match status" value="1"/>
</dbReference>
<keyword evidence="3" id="KW-1003">Cell membrane</keyword>
<keyword evidence="4 7" id="KW-0812">Transmembrane</keyword>
<dbReference type="SUPFAM" id="SSF161098">
    <property type="entry name" value="MetI-like"/>
    <property type="match status" value="1"/>
</dbReference>
<dbReference type="CDD" id="cd06261">
    <property type="entry name" value="TM_PBP2"/>
    <property type="match status" value="1"/>
</dbReference>
<dbReference type="OrthoDB" id="369039at2"/>
<evidence type="ECO:0000256" key="3">
    <source>
        <dbReference type="ARBA" id="ARBA00022475"/>
    </source>
</evidence>
<evidence type="ECO:0000256" key="2">
    <source>
        <dbReference type="ARBA" id="ARBA00022448"/>
    </source>
</evidence>
<dbReference type="AlphaFoldDB" id="A0A511RJH6"/>
<proteinExistence type="inferred from homology"/>
<comment type="caution">
    <text evidence="9">The sequence shown here is derived from an EMBL/GenBank/DDBJ whole genome shotgun (WGS) entry which is preliminary data.</text>
</comment>
<name>A0A511RJH6_9DEIN</name>
<comment type="subcellular location">
    <subcellularLocation>
        <location evidence="1 7">Cell membrane</location>
        <topology evidence="1 7">Multi-pass membrane protein</topology>
    </subcellularLocation>
</comment>
<accession>A0A511RJH6</accession>
<dbReference type="GO" id="GO:0005886">
    <property type="term" value="C:plasma membrane"/>
    <property type="evidence" value="ECO:0007669"/>
    <property type="project" value="UniProtKB-SubCell"/>
</dbReference>
<feature type="domain" description="ABC transmembrane type-1" evidence="8">
    <location>
        <begin position="70"/>
        <end position="260"/>
    </location>
</feature>
<dbReference type="PANTHER" id="PTHR43744:SF8">
    <property type="entry name" value="SN-GLYCEROL-3-PHOSPHATE TRANSPORT SYSTEM PERMEASE PROTEIN UGPE"/>
    <property type="match status" value="1"/>
</dbReference>
<evidence type="ECO:0000259" key="8">
    <source>
        <dbReference type="PROSITE" id="PS50928"/>
    </source>
</evidence>
<dbReference type="Gene3D" id="1.10.3720.10">
    <property type="entry name" value="MetI-like"/>
    <property type="match status" value="1"/>
</dbReference>
<evidence type="ECO:0000256" key="1">
    <source>
        <dbReference type="ARBA" id="ARBA00004651"/>
    </source>
</evidence>
<protein>
    <submittedName>
        <fullName evidence="9">Glycerol-3-phosphate ABC transporter permease</fullName>
    </submittedName>
</protein>
<comment type="similarity">
    <text evidence="7">Belongs to the binding-protein-dependent transport system permease family.</text>
</comment>
<feature type="transmembrane region" description="Helical" evidence="7">
    <location>
        <begin position="180"/>
        <end position="203"/>
    </location>
</feature>
<feature type="transmembrane region" description="Helical" evidence="7">
    <location>
        <begin position="239"/>
        <end position="260"/>
    </location>
</feature>
<gene>
    <name evidence="9" type="ORF">ODE01S_12380</name>
</gene>
<dbReference type="InterPro" id="IPR035906">
    <property type="entry name" value="MetI-like_sf"/>
</dbReference>
<feature type="transmembrane region" description="Helical" evidence="7">
    <location>
        <begin position="105"/>
        <end position="126"/>
    </location>
</feature>
<dbReference type="RefSeq" id="WP_147146952.1">
    <property type="nucleotide sequence ID" value="NZ_BJXN01000007.1"/>
</dbReference>
<keyword evidence="5 7" id="KW-1133">Transmembrane helix</keyword>
<keyword evidence="2 7" id="KW-0813">Transport</keyword>
<dbReference type="GO" id="GO:0055085">
    <property type="term" value="P:transmembrane transport"/>
    <property type="evidence" value="ECO:0007669"/>
    <property type="project" value="InterPro"/>
</dbReference>
<evidence type="ECO:0000256" key="4">
    <source>
        <dbReference type="ARBA" id="ARBA00022692"/>
    </source>
</evidence>
<dbReference type="EMBL" id="BJXN01000007">
    <property type="protein sequence ID" value="GEM89804.1"/>
    <property type="molecule type" value="Genomic_DNA"/>
</dbReference>
<dbReference type="PROSITE" id="PS50928">
    <property type="entry name" value="ABC_TM1"/>
    <property type="match status" value="1"/>
</dbReference>
<evidence type="ECO:0000256" key="5">
    <source>
        <dbReference type="ARBA" id="ARBA00022989"/>
    </source>
</evidence>
<evidence type="ECO:0000256" key="6">
    <source>
        <dbReference type="ARBA" id="ARBA00023136"/>
    </source>
</evidence>
<evidence type="ECO:0000313" key="10">
    <source>
        <dbReference type="Proteomes" id="UP000321827"/>
    </source>
</evidence>